<dbReference type="PANTHER" id="PTHR43031:SF17">
    <property type="entry name" value="SULFURTRANSFERASE YTWF-RELATED"/>
    <property type="match status" value="1"/>
</dbReference>
<organism evidence="2 3">
    <name type="scientific">Thomasclavelia spiroformis</name>
    <dbReference type="NCBI Taxonomy" id="29348"/>
    <lineage>
        <taxon>Bacteria</taxon>
        <taxon>Bacillati</taxon>
        <taxon>Bacillota</taxon>
        <taxon>Erysipelotrichia</taxon>
        <taxon>Erysipelotrichales</taxon>
        <taxon>Coprobacillaceae</taxon>
        <taxon>Thomasclavelia</taxon>
    </lineage>
</organism>
<dbReference type="SUPFAM" id="SSF52821">
    <property type="entry name" value="Rhodanese/Cell cycle control phosphatase"/>
    <property type="match status" value="1"/>
</dbReference>
<dbReference type="Gene3D" id="3.40.250.10">
    <property type="entry name" value="Rhodanese-like domain"/>
    <property type="match status" value="1"/>
</dbReference>
<sequence length="95" mass="11050">MNISVSDLKERLLDGVIIDIRSVEKYNNHHLPNAINIPYAKLAVGYHDLLDKNKTYFIYCEKGLTSPKLCNYLNHRGYRTYNIIGGYEEWVVSEN</sequence>
<dbReference type="SMART" id="SM00450">
    <property type="entry name" value="RHOD"/>
    <property type="match status" value="1"/>
</dbReference>
<comment type="caution">
    <text evidence="2">The sequence shown here is derived from an EMBL/GenBank/DDBJ whole genome shotgun (WGS) entry which is preliminary data.</text>
</comment>
<reference evidence="2" key="1">
    <citation type="journal article" date="2021" name="PeerJ">
        <title>Extensive microbial diversity within the chicken gut microbiome revealed by metagenomics and culture.</title>
        <authorList>
            <person name="Gilroy R."/>
            <person name="Ravi A."/>
            <person name="Getino M."/>
            <person name="Pursley I."/>
            <person name="Horton D.L."/>
            <person name="Alikhan N.F."/>
            <person name="Baker D."/>
            <person name="Gharbi K."/>
            <person name="Hall N."/>
            <person name="Watson M."/>
            <person name="Adriaenssens E.M."/>
            <person name="Foster-Nyarko E."/>
            <person name="Jarju S."/>
            <person name="Secka A."/>
            <person name="Antonio M."/>
            <person name="Oren A."/>
            <person name="Chaudhuri R.R."/>
            <person name="La Ragione R."/>
            <person name="Hildebrand F."/>
            <person name="Pallen M.J."/>
        </authorList>
    </citation>
    <scope>NUCLEOTIDE SEQUENCE</scope>
    <source>
        <strain evidence="2">CHK193-16274</strain>
    </source>
</reference>
<evidence type="ECO:0000259" key="1">
    <source>
        <dbReference type="PROSITE" id="PS50206"/>
    </source>
</evidence>
<dbReference type="CDD" id="cd00158">
    <property type="entry name" value="RHOD"/>
    <property type="match status" value="1"/>
</dbReference>
<reference evidence="2" key="2">
    <citation type="submission" date="2021-09" db="EMBL/GenBank/DDBJ databases">
        <authorList>
            <person name="Gilroy R."/>
        </authorList>
    </citation>
    <scope>NUCLEOTIDE SEQUENCE</scope>
    <source>
        <strain evidence="2">CHK193-16274</strain>
    </source>
</reference>
<accession>A0A921GB05</accession>
<dbReference type="AlphaFoldDB" id="A0A921GB05"/>
<dbReference type="InterPro" id="IPR036873">
    <property type="entry name" value="Rhodanese-like_dom_sf"/>
</dbReference>
<dbReference type="EMBL" id="DYWV01000290">
    <property type="protein sequence ID" value="HJF40968.1"/>
    <property type="molecule type" value="Genomic_DNA"/>
</dbReference>
<evidence type="ECO:0000313" key="2">
    <source>
        <dbReference type="EMBL" id="HJF40968.1"/>
    </source>
</evidence>
<name>A0A921GB05_9FIRM</name>
<feature type="domain" description="Rhodanese" evidence="1">
    <location>
        <begin position="14"/>
        <end position="92"/>
    </location>
</feature>
<dbReference type="InterPro" id="IPR050229">
    <property type="entry name" value="GlpE_sulfurtransferase"/>
</dbReference>
<dbReference type="InterPro" id="IPR001763">
    <property type="entry name" value="Rhodanese-like_dom"/>
</dbReference>
<gene>
    <name evidence="2" type="ORF">K8V91_08595</name>
</gene>
<proteinExistence type="predicted"/>
<dbReference type="Proteomes" id="UP000749320">
    <property type="component" value="Unassembled WGS sequence"/>
</dbReference>
<evidence type="ECO:0000313" key="3">
    <source>
        <dbReference type="Proteomes" id="UP000749320"/>
    </source>
</evidence>
<dbReference type="PROSITE" id="PS50206">
    <property type="entry name" value="RHODANESE_3"/>
    <property type="match status" value="1"/>
</dbReference>
<dbReference type="Pfam" id="PF00581">
    <property type="entry name" value="Rhodanese"/>
    <property type="match status" value="1"/>
</dbReference>
<protein>
    <submittedName>
        <fullName evidence="2">Rhodanese-like domain-containing protein</fullName>
    </submittedName>
</protein>
<dbReference type="PANTHER" id="PTHR43031">
    <property type="entry name" value="FAD-DEPENDENT OXIDOREDUCTASE"/>
    <property type="match status" value="1"/>
</dbReference>